<comment type="caution">
    <text evidence="1">The sequence shown here is derived from an EMBL/GenBank/DDBJ whole genome shotgun (WGS) entry which is preliminary data.</text>
</comment>
<gene>
    <name evidence="1" type="ORF">S06H3_32745</name>
</gene>
<dbReference type="AlphaFoldDB" id="X1MHU1"/>
<reference evidence="1" key="1">
    <citation type="journal article" date="2014" name="Front. Microbiol.">
        <title>High frequency of phylogenetically diverse reductive dehalogenase-homologous genes in deep subseafloor sedimentary metagenomes.</title>
        <authorList>
            <person name="Kawai M."/>
            <person name="Futagami T."/>
            <person name="Toyoda A."/>
            <person name="Takaki Y."/>
            <person name="Nishi S."/>
            <person name="Hori S."/>
            <person name="Arai W."/>
            <person name="Tsubouchi T."/>
            <person name="Morono Y."/>
            <person name="Uchiyama I."/>
            <person name="Ito T."/>
            <person name="Fujiyama A."/>
            <person name="Inagaki F."/>
            <person name="Takami H."/>
        </authorList>
    </citation>
    <scope>NUCLEOTIDE SEQUENCE</scope>
    <source>
        <strain evidence="1">Expedition CK06-06</strain>
    </source>
</reference>
<protein>
    <submittedName>
        <fullName evidence="1">Uncharacterized protein</fullName>
    </submittedName>
</protein>
<sequence length="33" mass="3445">IINQDAAGIDVGSRSHYAAVGQSLEVLNFSKPS</sequence>
<organism evidence="1">
    <name type="scientific">marine sediment metagenome</name>
    <dbReference type="NCBI Taxonomy" id="412755"/>
    <lineage>
        <taxon>unclassified sequences</taxon>
        <taxon>metagenomes</taxon>
        <taxon>ecological metagenomes</taxon>
    </lineage>
</organism>
<proteinExistence type="predicted"/>
<feature type="non-terminal residue" evidence="1">
    <location>
        <position position="1"/>
    </location>
</feature>
<dbReference type="EMBL" id="BARV01019485">
    <property type="protein sequence ID" value="GAI31212.1"/>
    <property type="molecule type" value="Genomic_DNA"/>
</dbReference>
<accession>X1MHU1</accession>
<name>X1MHU1_9ZZZZ</name>
<evidence type="ECO:0000313" key="1">
    <source>
        <dbReference type="EMBL" id="GAI31212.1"/>
    </source>
</evidence>